<dbReference type="EMBL" id="LSDG01000022">
    <property type="protein sequence ID" value="KXB67148.1"/>
    <property type="molecule type" value="Genomic_DNA"/>
</dbReference>
<dbReference type="AlphaFoldDB" id="A0A134AHG3"/>
<organism evidence="1 2">
    <name type="scientific">Aedoeadaptatus coxii</name>
    <dbReference type="NCBI Taxonomy" id="755172"/>
    <lineage>
        <taxon>Bacteria</taxon>
        <taxon>Bacillati</taxon>
        <taxon>Bacillota</taxon>
        <taxon>Tissierellia</taxon>
        <taxon>Tissierellales</taxon>
        <taxon>Peptoniphilaceae</taxon>
        <taxon>Aedoeadaptatus</taxon>
    </lineage>
</organism>
<keyword evidence="2" id="KW-1185">Reference proteome</keyword>
<protein>
    <submittedName>
        <fullName evidence="1">Uncharacterized protein</fullName>
    </submittedName>
</protein>
<dbReference type="Proteomes" id="UP000070442">
    <property type="component" value="Unassembled WGS sequence"/>
</dbReference>
<dbReference type="PATRIC" id="fig|755172.3.peg.592"/>
<accession>A0A134AHG3</accession>
<evidence type="ECO:0000313" key="1">
    <source>
        <dbReference type="EMBL" id="KXB67148.1"/>
    </source>
</evidence>
<comment type="caution">
    <text evidence="1">The sequence shown here is derived from an EMBL/GenBank/DDBJ whole genome shotgun (WGS) entry which is preliminary data.</text>
</comment>
<sequence>MKKGKLSKRKENFNTVQKYLTKQHVDVTLALGSLMQTMIQQCHQRSKKG</sequence>
<evidence type="ECO:0000313" key="2">
    <source>
        <dbReference type="Proteomes" id="UP000070442"/>
    </source>
</evidence>
<gene>
    <name evidence="1" type="ORF">HMPREF1863_00620</name>
</gene>
<reference evidence="2" key="1">
    <citation type="submission" date="2016-01" db="EMBL/GenBank/DDBJ databases">
        <authorList>
            <person name="Mitreva M."/>
            <person name="Pepin K.H."/>
            <person name="Mihindukulasuriya K.A."/>
            <person name="Fulton R."/>
            <person name="Fronick C."/>
            <person name="O'Laughlin M."/>
            <person name="Miner T."/>
            <person name="Herter B."/>
            <person name="Rosa B.A."/>
            <person name="Cordes M."/>
            <person name="Tomlinson C."/>
            <person name="Wollam A."/>
            <person name="Palsikar V.B."/>
            <person name="Mardis E.R."/>
            <person name="Wilson R.K."/>
        </authorList>
    </citation>
    <scope>NUCLEOTIDE SEQUENCE [LARGE SCALE GENOMIC DNA]</scope>
    <source>
        <strain evidence="2">DNF00729</strain>
    </source>
</reference>
<name>A0A134AHG3_9FIRM</name>
<proteinExistence type="predicted"/>